<dbReference type="Proteomes" id="UP000646308">
    <property type="component" value="Unassembled WGS sequence"/>
</dbReference>
<evidence type="ECO:0000313" key="5">
    <source>
        <dbReference type="Proteomes" id="UP000646308"/>
    </source>
</evidence>
<dbReference type="Gene3D" id="3.90.700.10">
    <property type="entry name" value="Succinate dehydrogenase/fumarate reductase flavoprotein, catalytic domain"/>
    <property type="match status" value="1"/>
</dbReference>
<dbReference type="InterPro" id="IPR036188">
    <property type="entry name" value="FAD/NAD-bd_sf"/>
</dbReference>
<dbReference type="PANTHER" id="PTHR43260:SF1">
    <property type="entry name" value="KSDD-LIKE STEROID DEHYDROGENASE RV0785"/>
    <property type="match status" value="1"/>
</dbReference>
<accession>A0A2T4MEG1</accession>
<evidence type="ECO:0000259" key="3">
    <source>
        <dbReference type="Pfam" id="PF00890"/>
    </source>
</evidence>
<proteinExistence type="predicted"/>
<gene>
    <name evidence="4" type="ORF">GLV84_04685</name>
</gene>
<protein>
    <submittedName>
        <fullName evidence="4">FAD-binding dehydrogenase</fullName>
    </submittedName>
</protein>
<dbReference type="SUPFAM" id="SSF51905">
    <property type="entry name" value="FAD/NAD(P)-binding domain"/>
    <property type="match status" value="1"/>
</dbReference>
<keyword evidence="2" id="KW-0560">Oxidoreductase</keyword>
<keyword evidence="1" id="KW-0285">Flavoprotein</keyword>
<comment type="caution">
    <text evidence="4">The sequence shown here is derived from an EMBL/GenBank/DDBJ whole genome shotgun (WGS) entry which is preliminary data.</text>
</comment>
<dbReference type="InterPro" id="IPR027477">
    <property type="entry name" value="Succ_DH/fumarate_Rdtase_cat_sf"/>
</dbReference>
<dbReference type="Gene3D" id="3.50.50.60">
    <property type="entry name" value="FAD/NAD(P)-binding domain"/>
    <property type="match status" value="1"/>
</dbReference>
<dbReference type="RefSeq" id="WP_107368541.1">
    <property type="nucleotide sequence ID" value="NZ_CP031266.1"/>
</dbReference>
<organism evidence="4 5">
    <name type="scientific">Staphylococcus agnetis</name>
    <dbReference type="NCBI Taxonomy" id="985762"/>
    <lineage>
        <taxon>Bacteria</taxon>
        <taxon>Bacillati</taxon>
        <taxon>Bacillota</taxon>
        <taxon>Bacilli</taxon>
        <taxon>Bacillales</taxon>
        <taxon>Staphylococcaceae</taxon>
        <taxon>Staphylococcus</taxon>
    </lineage>
</organism>
<dbReference type="GO" id="GO:0033765">
    <property type="term" value="F:steroid dehydrogenase activity, acting on the CH-CH group of donors"/>
    <property type="evidence" value="ECO:0007669"/>
    <property type="project" value="UniProtKB-ARBA"/>
</dbReference>
<dbReference type="InterPro" id="IPR003953">
    <property type="entry name" value="FAD-dep_OxRdtase_2_FAD-bd"/>
</dbReference>
<evidence type="ECO:0000313" key="4">
    <source>
        <dbReference type="EMBL" id="NJI02155.1"/>
    </source>
</evidence>
<dbReference type="Pfam" id="PF00890">
    <property type="entry name" value="FAD_binding_2"/>
    <property type="match status" value="1"/>
</dbReference>
<evidence type="ECO:0000256" key="2">
    <source>
        <dbReference type="ARBA" id="ARBA00023002"/>
    </source>
</evidence>
<dbReference type="InterPro" id="IPR014614">
    <property type="entry name" value="KsdD_DH"/>
</dbReference>
<dbReference type="PIRSF" id="PIRSF036654">
    <property type="entry name" value="UCP036654"/>
    <property type="match status" value="1"/>
</dbReference>
<feature type="domain" description="FAD-dependent oxidoreductase 2 FAD-binding" evidence="3">
    <location>
        <begin position="7"/>
        <end position="533"/>
    </location>
</feature>
<dbReference type="GeneID" id="57692761"/>
<dbReference type="PANTHER" id="PTHR43260">
    <property type="entry name" value="3-KETOSTEROID-DELTA-1-DEHYDROGENASE"/>
    <property type="match status" value="1"/>
</dbReference>
<evidence type="ECO:0000256" key="1">
    <source>
        <dbReference type="ARBA" id="ARBA00022630"/>
    </source>
</evidence>
<dbReference type="AlphaFoldDB" id="A0A2T4MEG1"/>
<sequence>MQKHIHIIGAGLSGLVAATELLKRGHRVTLIDQEPPQAMGGQAYWSFGGLFLVNSKVQRRLGVKDSYDLALSDWLGSAGFDRLQEDDYWAYQWAKAYVHFATYEKETYLKDMGITLTPILGWAERGGHSASGHGNSVPRFHITWGTGPGLVNPFIAFVKKYEASGQFTFLPRHQVTDIKIVGDAIKSISGNILEQSDVPIGAPSSRKVVDTFQFEVSYLLITTGGIGANEALIRQNWPQRLGAAPKTMIQGVPDSTDGKMLEISENAGVNLVNKDRMWHYTEGIQNHSPIWNKHGIRIIPGPSSMWFTATGIRMEAPDYPGFDTLHTLETIMKSGYDYSWFILTEDIVKKEFVLSGSEQNPDLTNKAIQHVIKERLGKKATGPVQAFLNKGADFVMADDLKSLVEKMNALTGENLIDHDHVKHEIEARDLQIRNVFSKDPQVTFIRNARHFLGDKLIRTAKPHPILSGKNGKLIAVKLHIISRKTLGGIQTDLDGQAFNHHREHIKGLYAAGEASGFGGGGVHGYRALEGTFLGGCIFSGLRAAEGIHKSTPT</sequence>
<reference evidence="4" key="1">
    <citation type="submission" date="2019-11" db="EMBL/GenBank/DDBJ databases">
        <title>Whole genome comparisons of Staphylococcus agnetis isolates from cattle and chickens.</title>
        <authorList>
            <person name="Rhoads D."/>
            <person name="Shwani A."/>
            <person name="Adkins P."/>
            <person name="Calcutt M."/>
            <person name="Middleton J."/>
        </authorList>
    </citation>
    <scope>NUCLEOTIDE SEQUENCE</scope>
    <source>
        <strain evidence="4">1387</strain>
    </source>
</reference>
<dbReference type="EMBL" id="WMFL01000060">
    <property type="protein sequence ID" value="NJI02155.1"/>
    <property type="molecule type" value="Genomic_DNA"/>
</dbReference>
<name>A0A2T4MEG1_9STAP</name>
<dbReference type="NCBIfam" id="NF009472">
    <property type="entry name" value="PRK12834.1"/>
    <property type="match status" value="1"/>
</dbReference>